<dbReference type="GO" id="GO:0016491">
    <property type="term" value="F:oxidoreductase activity"/>
    <property type="evidence" value="ECO:0007669"/>
    <property type="project" value="UniProtKB-KW"/>
</dbReference>
<dbReference type="InterPro" id="IPR006094">
    <property type="entry name" value="Oxid_FAD_bind_N"/>
</dbReference>
<dbReference type="Gene3D" id="3.40.462.20">
    <property type="match status" value="1"/>
</dbReference>
<dbReference type="Gene3D" id="3.30.43.10">
    <property type="entry name" value="Uridine Diphospho-n-acetylenolpyruvylglucosamine Reductase, domain 2"/>
    <property type="match status" value="1"/>
</dbReference>
<evidence type="ECO:0000256" key="3">
    <source>
        <dbReference type="ARBA" id="ARBA00022630"/>
    </source>
</evidence>
<dbReference type="SUPFAM" id="SSF56176">
    <property type="entry name" value="FAD-binding/transporter-associated domain-like"/>
    <property type="match status" value="1"/>
</dbReference>
<name>A0A4R5C8X3_9ACTN</name>
<evidence type="ECO:0000256" key="1">
    <source>
        <dbReference type="ARBA" id="ARBA00001974"/>
    </source>
</evidence>
<dbReference type="Pfam" id="PF08031">
    <property type="entry name" value="BBE"/>
    <property type="match status" value="1"/>
</dbReference>
<dbReference type="PROSITE" id="PS51387">
    <property type="entry name" value="FAD_PCMH"/>
    <property type="match status" value="1"/>
</dbReference>
<dbReference type="InterPro" id="IPR016167">
    <property type="entry name" value="FAD-bd_PCMH_sub1"/>
</dbReference>
<dbReference type="GO" id="GO:0071949">
    <property type="term" value="F:FAD binding"/>
    <property type="evidence" value="ECO:0007669"/>
    <property type="project" value="InterPro"/>
</dbReference>
<evidence type="ECO:0000259" key="6">
    <source>
        <dbReference type="PROSITE" id="PS51387"/>
    </source>
</evidence>
<dbReference type="InterPro" id="IPR012951">
    <property type="entry name" value="BBE"/>
</dbReference>
<feature type="domain" description="FAD-binding PCMH-type" evidence="6">
    <location>
        <begin position="33"/>
        <end position="213"/>
    </location>
</feature>
<dbReference type="InterPro" id="IPR016169">
    <property type="entry name" value="FAD-bd_PCMH_sub2"/>
</dbReference>
<dbReference type="Proteomes" id="UP000294513">
    <property type="component" value="Unassembled WGS sequence"/>
</dbReference>
<keyword evidence="5" id="KW-0560">Oxidoreductase</keyword>
<evidence type="ECO:0000256" key="4">
    <source>
        <dbReference type="ARBA" id="ARBA00022827"/>
    </source>
</evidence>
<dbReference type="InterPro" id="IPR050416">
    <property type="entry name" value="FAD-linked_Oxidoreductase"/>
</dbReference>
<evidence type="ECO:0000313" key="7">
    <source>
        <dbReference type="EMBL" id="TDD93452.1"/>
    </source>
</evidence>
<keyword evidence="3" id="KW-0285">Flavoprotein</keyword>
<comment type="cofactor">
    <cofactor evidence="1">
        <name>FAD</name>
        <dbReference type="ChEBI" id="CHEBI:57692"/>
    </cofactor>
</comment>
<dbReference type="InterPro" id="IPR036318">
    <property type="entry name" value="FAD-bd_PCMH-like_sf"/>
</dbReference>
<proteinExistence type="inferred from homology"/>
<evidence type="ECO:0000256" key="2">
    <source>
        <dbReference type="ARBA" id="ARBA00005466"/>
    </source>
</evidence>
<comment type="similarity">
    <text evidence="2">Belongs to the oxygen-dependent FAD-linked oxidoreductase family.</text>
</comment>
<reference evidence="7 8" key="1">
    <citation type="submission" date="2019-03" db="EMBL/GenBank/DDBJ databases">
        <title>Draft genome sequences of novel Actinobacteria.</title>
        <authorList>
            <person name="Sahin N."/>
            <person name="Ay H."/>
            <person name="Saygin H."/>
        </authorList>
    </citation>
    <scope>NUCLEOTIDE SEQUENCE [LARGE SCALE GENOMIC DNA]</scope>
    <source>
        <strain evidence="7 8">H3C3</strain>
    </source>
</reference>
<keyword evidence="8" id="KW-1185">Reference proteome</keyword>
<dbReference type="OrthoDB" id="5169292at2"/>
<organism evidence="7 8">
    <name type="scientific">Actinomadura rubrisoli</name>
    <dbReference type="NCBI Taxonomy" id="2530368"/>
    <lineage>
        <taxon>Bacteria</taxon>
        <taxon>Bacillati</taxon>
        <taxon>Actinomycetota</taxon>
        <taxon>Actinomycetes</taxon>
        <taxon>Streptosporangiales</taxon>
        <taxon>Thermomonosporaceae</taxon>
        <taxon>Actinomadura</taxon>
    </lineage>
</organism>
<dbReference type="RefSeq" id="WP_131891284.1">
    <property type="nucleotide sequence ID" value="NZ_SMKU01000031.1"/>
</dbReference>
<dbReference type="Gene3D" id="3.30.465.10">
    <property type="match status" value="1"/>
</dbReference>
<dbReference type="AlphaFoldDB" id="A0A4R5C8X3"/>
<dbReference type="Pfam" id="PF01565">
    <property type="entry name" value="FAD_binding_4"/>
    <property type="match status" value="1"/>
</dbReference>
<keyword evidence="4" id="KW-0274">FAD</keyword>
<gene>
    <name evidence="7" type="ORF">E1298_09540</name>
</gene>
<sequence length="466" mass="48966">MSTHETLAARVRGPVFAPGDEGYDDERTGFQTNDPHRPSVIVGAEDAGDVRAAVEYAAENRLPVAVQNTGHGLPLAAEGGLLISTRRMTGLRITPAAEAGEAGTPAEAGTAWIEAGVRWGQVVPEAAAHGLAPLSGSSPGVGAVSYVLGGGVGLMSRMYGNAADHVRSIDVVTADARPRHVTPDSDPDLFWALLGGRANFGVVTSLEIGLVPVTRLYGGGLYFDAGLIAGVMETWRTWTAALPDEMTSSIALMPVPALPVFPEPLRGRHVAHVRIAYVGDAAEGERLIEPLRAVGPRLIDNVRDMPYTESGTIHNEPPVPMAYHATNFALDDLDAGTVQGLLDLAGPGAPDRAIVEIRQLGGALAQAPAVPNAVGNRDAGYLVGVLSRLGPEIDADAVHALHGRAGDLLDKRSSGRLLNFLFGANATSEQVRASYDAAAYRRLRELKAVHDPSNLFRLNHNIPPAT</sequence>
<dbReference type="EMBL" id="SMKU01000031">
    <property type="protein sequence ID" value="TDD93452.1"/>
    <property type="molecule type" value="Genomic_DNA"/>
</dbReference>
<dbReference type="PANTHER" id="PTHR42973:SF39">
    <property type="entry name" value="FAD-BINDING PCMH-TYPE DOMAIN-CONTAINING PROTEIN"/>
    <property type="match status" value="1"/>
</dbReference>
<evidence type="ECO:0000256" key="5">
    <source>
        <dbReference type="ARBA" id="ARBA00023002"/>
    </source>
</evidence>
<dbReference type="InterPro" id="IPR016166">
    <property type="entry name" value="FAD-bd_PCMH"/>
</dbReference>
<accession>A0A4R5C8X3</accession>
<dbReference type="PANTHER" id="PTHR42973">
    <property type="entry name" value="BINDING OXIDOREDUCTASE, PUTATIVE (AFU_ORTHOLOGUE AFUA_1G17690)-RELATED"/>
    <property type="match status" value="1"/>
</dbReference>
<protein>
    <submittedName>
        <fullName evidence="7">FAD-binding oxidoreductase</fullName>
    </submittedName>
</protein>
<comment type="caution">
    <text evidence="7">The sequence shown here is derived from an EMBL/GenBank/DDBJ whole genome shotgun (WGS) entry which is preliminary data.</text>
</comment>
<evidence type="ECO:0000313" key="8">
    <source>
        <dbReference type="Proteomes" id="UP000294513"/>
    </source>
</evidence>